<comment type="caution">
    <text evidence="1">The sequence shown here is derived from an EMBL/GenBank/DDBJ whole genome shotgun (WGS) entry which is preliminary data.</text>
</comment>
<organism evidence="1">
    <name type="scientific">candidate division CPR3 bacterium</name>
    <dbReference type="NCBI Taxonomy" id="2268181"/>
    <lineage>
        <taxon>Bacteria</taxon>
        <taxon>Bacteria division CPR3</taxon>
    </lineage>
</organism>
<protein>
    <submittedName>
        <fullName evidence="1">Uncharacterized protein</fullName>
    </submittedName>
</protein>
<proteinExistence type="predicted"/>
<dbReference type="AlphaFoldDB" id="A0A7V3JAF8"/>
<name>A0A7V3JAF8_UNCC3</name>
<evidence type="ECO:0000313" key="1">
    <source>
        <dbReference type="EMBL" id="HFZ09261.1"/>
    </source>
</evidence>
<reference evidence="1" key="1">
    <citation type="journal article" date="2020" name="mSystems">
        <title>Genome- and Community-Level Interaction Insights into Carbon Utilization and Element Cycling Functions of Hydrothermarchaeota in Hydrothermal Sediment.</title>
        <authorList>
            <person name="Zhou Z."/>
            <person name="Liu Y."/>
            <person name="Xu W."/>
            <person name="Pan J."/>
            <person name="Luo Z.H."/>
            <person name="Li M."/>
        </authorList>
    </citation>
    <scope>NUCLEOTIDE SEQUENCE [LARGE SCALE GENOMIC DNA]</scope>
    <source>
        <strain evidence="1">SpSt-757</strain>
    </source>
</reference>
<dbReference type="EMBL" id="DTGG01000121">
    <property type="protein sequence ID" value="HFZ09261.1"/>
    <property type="molecule type" value="Genomic_DNA"/>
</dbReference>
<gene>
    <name evidence="1" type="ORF">ENV41_03930</name>
</gene>
<sequence length="146" mass="15199">MPFRLVSSGGNVVEPTIVDVYASGTIHPGEAVEWLITAGKVVGPAGVNTTRTALFGVAASYAEGASDTLIRVIPFTKDQLWEVDCANAASTAQIGIRQYLSANRGYIHNQGTDTSGVNRVFLPVAMVGSTSGSGKLLGIFLTELGN</sequence>
<accession>A0A7V3JAF8</accession>